<dbReference type="EMBL" id="CAXLJM020000007">
    <property type="protein sequence ID" value="CAL8074350.1"/>
    <property type="molecule type" value="Genomic_DNA"/>
</dbReference>
<feature type="compositionally biased region" description="Polar residues" evidence="1">
    <location>
        <begin position="155"/>
        <end position="164"/>
    </location>
</feature>
<feature type="transmembrane region" description="Helical" evidence="2">
    <location>
        <begin position="202"/>
        <end position="222"/>
    </location>
</feature>
<comment type="caution">
    <text evidence="3">The sequence shown here is derived from an EMBL/GenBank/DDBJ whole genome shotgun (WGS) entry which is preliminary data.</text>
</comment>
<evidence type="ECO:0000313" key="4">
    <source>
        <dbReference type="Proteomes" id="UP001642540"/>
    </source>
</evidence>
<evidence type="ECO:0000256" key="2">
    <source>
        <dbReference type="SAM" id="Phobius"/>
    </source>
</evidence>
<gene>
    <name evidence="3" type="ORF">ODALV1_LOCUS2861</name>
</gene>
<feature type="region of interest" description="Disordered" evidence="1">
    <location>
        <begin position="128"/>
        <end position="164"/>
    </location>
</feature>
<name>A0ABP1PXF6_9HEXA</name>
<keyword evidence="2" id="KW-1133">Transmembrane helix</keyword>
<keyword evidence="2" id="KW-0472">Membrane</keyword>
<reference evidence="3 4" key="1">
    <citation type="submission" date="2024-08" db="EMBL/GenBank/DDBJ databases">
        <authorList>
            <person name="Cucini C."/>
            <person name="Frati F."/>
        </authorList>
    </citation>
    <scope>NUCLEOTIDE SEQUENCE [LARGE SCALE GENOMIC DNA]</scope>
</reference>
<keyword evidence="2" id="KW-0812">Transmembrane</keyword>
<keyword evidence="4" id="KW-1185">Reference proteome</keyword>
<accession>A0ABP1PXF6</accession>
<proteinExistence type="predicted"/>
<feature type="compositionally biased region" description="Low complexity" evidence="1">
    <location>
        <begin position="132"/>
        <end position="146"/>
    </location>
</feature>
<evidence type="ECO:0000313" key="3">
    <source>
        <dbReference type="EMBL" id="CAL8074350.1"/>
    </source>
</evidence>
<protein>
    <submittedName>
        <fullName evidence="3">Uncharacterized protein</fullName>
    </submittedName>
</protein>
<organism evidence="3 4">
    <name type="scientific">Orchesella dallaii</name>
    <dbReference type="NCBI Taxonomy" id="48710"/>
    <lineage>
        <taxon>Eukaryota</taxon>
        <taxon>Metazoa</taxon>
        <taxon>Ecdysozoa</taxon>
        <taxon>Arthropoda</taxon>
        <taxon>Hexapoda</taxon>
        <taxon>Collembola</taxon>
        <taxon>Entomobryomorpha</taxon>
        <taxon>Entomobryoidea</taxon>
        <taxon>Orchesellidae</taxon>
        <taxon>Orchesellinae</taxon>
        <taxon>Orchesella</taxon>
    </lineage>
</organism>
<dbReference type="Proteomes" id="UP001642540">
    <property type="component" value="Unassembled WGS sequence"/>
</dbReference>
<evidence type="ECO:0000256" key="1">
    <source>
        <dbReference type="SAM" id="MobiDB-lite"/>
    </source>
</evidence>
<feature type="transmembrane region" description="Helical" evidence="2">
    <location>
        <begin position="234"/>
        <end position="252"/>
    </location>
</feature>
<sequence>MTETDSITIEIHDRCPTGLEIFRNETTFAVNLTASGGVGDFEVLNAENEVIALVQKHLSMLSLLENTSRSEVLTVDISDISEMLISCPATEEVAVMTNVRVGLFQPNTLEIVSRGRFADSRAMDFRWEPCDNSSSKPNNSSTPTSTAGQDVATPSKANSSADNGSSTHFNYKVVNHASVVVAEILLRRTGCRASVRLVEEQHLSPVQIAVIFGGLSFLVLAVKKQKSLVKLGSLVVFLILLVGIMVIISVVTS</sequence>